<dbReference type="AlphaFoldDB" id="A0A2N5X4T6"/>
<feature type="transmembrane region" description="Helical" evidence="6">
    <location>
        <begin position="24"/>
        <end position="41"/>
    </location>
</feature>
<feature type="transmembrane region" description="Helical" evidence="6">
    <location>
        <begin position="325"/>
        <end position="342"/>
    </location>
</feature>
<dbReference type="OrthoDB" id="9761531at2"/>
<dbReference type="Pfam" id="PF00753">
    <property type="entry name" value="Lactamase_B"/>
    <property type="match status" value="1"/>
</dbReference>
<comment type="caution">
    <text evidence="8">The sequence shown here is derived from an EMBL/GenBank/DDBJ whole genome shotgun (WGS) entry which is preliminary data.</text>
</comment>
<keyword evidence="3 6" id="KW-0812">Transmembrane</keyword>
<dbReference type="GO" id="GO:0005886">
    <property type="term" value="C:plasma membrane"/>
    <property type="evidence" value="ECO:0007669"/>
    <property type="project" value="UniProtKB-SubCell"/>
</dbReference>
<dbReference type="NCBIfam" id="TIGR00361">
    <property type="entry name" value="ComEC_Rec2"/>
    <property type="match status" value="1"/>
</dbReference>
<dbReference type="EMBL" id="PKUS01000007">
    <property type="protein sequence ID" value="PLW69507.1"/>
    <property type="molecule type" value="Genomic_DNA"/>
</dbReference>
<dbReference type="SMART" id="SM00849">
    <property type="entry name" value="Lactamase_B"/>
    <property type="match status" value="1"/>
</dbReference>
<dbReference type="CDD" id="cd07731">
    <property type="entry name" value="ComA-like_MBL-fold"/>
    <property type="match status" value="1"/>
</dbReference>
<dbReference type="InterPro" id="IPR001279">
    <property type="entry name" value="Metallo-B-lactamas"/>
</dbReference>
<keyword evidence="4 6" id="KW-1133">Transmembrane helix</keyword>
<reference evidence="8 9" key="1">
    <citation type="submission" date="2018-01" db="EMBL/GenBank/DDBJ databases">
        <title>The draft genome sequence of Halioglobus lutimaris HF004.</title>
        <authorList>
            <person name="Du Z.-J."/>
            <person name="Shi M.-J."/>
        </authorList>
    </citation>
    <scope>NUCLEOTIDE SEQUENCE [LARGE SCALE GENOMIC DNA]</scope>
    <source>
        <strain evidence="8 9">HF004</strain>
    </source>
</reference>
<keyword evidence="2" id="KW-1003">Cell membrane</keyword>
<dbReference type="InterPro" id="IPR035681">
    <property type="entry name" value="ComA-like_MBL"/>
</dbReference>
<evidence type="ECO:0000256" key="4">
    <source>
        <dbReference type="ARBA" id="ARBA00022989"/>
    </source>
</evidence>
<dbReference type="SUPFAM" id="SSF56281">
    <property type="entry name" value="Metallo-hydrolase/oxidoreductase"/>
    <property type="match status" value="1"/>
</dbReference>
<dbReference type="PANTHER" id="PTHR30619">
    <property type="entry name" value="DNA INTERNALIZATION/COMPETENCE PROTEIN COMEC/REC2"/>
    <property type="match status" value="1"/>
</dbReference>
<dbReference type="InterPro" id="IPR025405">
    <property type="entry name" value="DUF4131"/>
</dbReference>
<sequence>MRAWMFGCLLGTLAAAFAPRLMSYWLVVCLILIALGLLCVSRQWRALFTSSLLLTLAFTSLRGQDLLQTRLEPACNRQTLWLTGRVSSLPRKTRVRDGVSRQRFEFSVENLLPAMCSGPRTVLLSYYGREGLTPGERRQFEVTLRRPWGLANPGSFNMQGWYTLSGIDAVGSVRGEGVLLQHAGTDAWNWHHRLRQSIAAGIDNAALPVASAAVLKALTVADKSGIDHQLWRLFQQFGLNHLLVISGLHVALVAALAYLAGRLLRAALQLAVRSAANWPLPELGALSAAMGYAALAGFSVATSRALVMLACFLLARMTGRHSTGFNNLLLAATLLVTFNPMVVVGSGFWLSFGAVAGLLWLASWQARQSLMGKLWRPHLLMSLLMLPAGALFFGGISWVSAPANLLMVPLVGWIIVPLALLGAVLSVAGNPLAAVLWRIAAWPVDWLLAPALSLAEQQTLFLPVSADGFALALSLLAVFLGLLPMQRRYRLVTLALFLPLLLPGRAADTTPRLSVLDAGQGTAVVFSAGARALLYDTGGGDPAGPNIANTVVIPWLRHSRLRSLQTLMVSHDDLDHSAGVVDVQRAMPVVSLLVGETLLPGARACRAGMSWEWPAGIRFQVLSPGAAEEGNDASCVLLIDAPGMRVLLAGDIGVEQERELIRFWGPQLTSDVLLVGHHGSSTSTSQSWLNHVSPRIAVISAGYASRFGHPHADVLARLHTQGIAVRETALEGALTIEAGADGALRVSAHRGGYQPWWM</sequence>
<evidence type="ECO:0000313" key="8">
    <source>
        <dbReference type="EMBL" id="PLW69507.1"/>
    </source>
</evidence>
<dbReference type="RefSeq" id="WP_101517811.1">
    <property type="nucleotide sequence ID" value="NZ_PKUS01000007.1"/>
</dbReference>
<feature type="transmembrane region" description="Helical" evidence="6">
    <location>
        <begin position="405"/>
        <end position="428"/>
    </location>
</feature>
<accession>A0A2N5X4T6</accession>
<feature type="transmembrane region" description="Helical" evidence="6">
    <location>
        <begin position="378"/>
        <end position="399"/>
    </location>
</feature>
<dbReference type="InterPro" id="IPR036866">
    <property type="entry name" value="RibonucZ/Hydroxyglut_hydro"/>
</dbReference>
<dbReference type="Gene3D" id="3.60.15.10">
    <property type="entry name" value="Ribonuclease Z/Hydroxyacylglutathione hydrolase-like"/>
    <property type="match status" value="1"/>
</dbReference>
<comment type="subcellular location">
    <subcellularLocation>
        <location evidence="1">Cell membrane</location>
        <topology evidence="1">Multi-pass membrane protein</topology>
    </subcellularLocation>
</comment>
<dbReference type="Pfam" id="PF03772">
    <property type="entry name" value="Competence"/>
    <property type="match status" value="1"/>
</dbReference>
<dbReference type="InterPro" id="IPR004797">
    <property type="entry name" value="Competence_ComEC/Rec2"/>
</dbReference>
<dbReference type="PANTHER" id="PTHR30619:SF1">
    <property type="entry name" value="RECOMBINATION PROTEIN 2"/>
    <property type="match status" value="1"/>
</dbReference>
<dbReference type="Proteomes" id="UP000235005">
    <property type="component" value="Unassembled WGS sequence"/>
</dbReference>
<dbReference type="InterPro" id="IPR052159">
    <property type="entry name" value="Competence_DNA_uptake"/>
</dbReference>
<evidence type="ECO:0000256" key="6">
    <source>
        <dbReference type="SAM" id="Phobius"/>
    </source>
</evidence>
<keyword evidence="5 6" id="KW-0472">Membrane</keyword>
<name>A0A2N5X4T6_9GAMM</name>
<feature type="transmembrane region" description="Helical" evidence="6">
    <location>
        <begin position="460"/>
        <end position="482"/>
    </location>
</feature>
<evidence type="ECO:0000256" key="3">
    <source>
        <dbReference type="ARBA" id="ARBA00022692"/>
    </source>
</evidence>
<protein>
    <submittedName>
        <fullName evidence="8">DNA internalization-related competence protein ComEC/Rec2</fullName>
    </submittedName>
</protein>
<feature type="domain" description="Metallo-beta-lactamase" evidence="7">
    <location>
        <begin position="520"/>
        <end position="703"/>
    </location>
</feature>
<evidence type="ECO:0000256" key="1">
    <source>
        <dbReference type="ARBA" id="ARBA00004651"/>
    </source>
</evidence>
<evidence type="ECO:0000259" key="7">
    <source>
        <dbReference type="SMART" id="SM00849"/>
    </source>
</evidence>
<dbReference type="NCBIfam" id="TIGR00360">
    <property type="entry name" value="ComEC_N-term"/>
    <property type="match status" value="1"/>
</dbReference>
<dbReference type="Pfam" id="PF13567">
    <property type="entry name" value="DUF4131"/>
    <property type="match status" value="1"/>
</dbReference>
<evidence type="ECO:0000256" key="2">
    <source>
        <dbReference type="ARBA" id="ARBA00022475"/>
    </source>
</evidence>
<evidence type="ECO:0000313" key="9">
    <source>
        <dbReference type="Proteomes" id="UP000235005"/>
    </source>
</evidence>
<feature type="transmembrane region" description="Helical" evidence="6">
    <location>
        <begin position="289"/>
        <end position="313"/>
    </location>
</feature>
<dbReference type="GO" id="GO:0030420">
    <property type="term" value="P:establishment of competence for transformation"/>
    <property type="evidence" value="ECO:0007669"/>
    <property type="project" value="InterPro"/>
</dbReference>
<evidence type="ECO:0000256" key="5">
    <source>
        <dbReference type="ARBA" id="ARBA00023136"/>
    </source>
</evidence>
<gene>
    <name evidence="8" type="ORF">C0039_08265</name>
</gene>
<feature type="transmembrane region" description="Helical" evidence="6">
    <location>
        <begin position="239"/>
        <end position="260"/>
    </location>
</feature>
<keyword evidence="9" id="KW-1185">Reference proteome</keyword>
<organism evidence="8 9">
    <name type="scientific">Pseudohalioglobus lutimaris</name>
    <dbReference type="NCBI Taxonomy" id="1737061"/>
    <lineage>
        <taxon>Bacteria</taxon>
        <taxon>Pseudomonadati</taxon>
        <taxon>Pseudomonadota</taxon>
        <taxon>Gammaproteobacteria</taxon>
        <taxon>Cellvibrionales</taxon>
        <taxon>Halieaceae</taxon>
        <taxon>Pseudohalioglobus</taxon>
    </lineage>
</organism>
<proteinExistence type="predicted"/>
<dbReference type="InterPro" id="IPR004477">
    <property type="entry name" value="ComEC_N"/>
</dbReference>